<dbReference type="Gene3D" id="3.30.230.90">
    <property type="match status" value="1"/>
</dbReference>
<sequence>MEQYEALNTAIKENINPNTIFKSTGAVINNNHTDIVFAEFVNKIFLIVTQYKRLGSLVSVQKFSPSTASDNQNYTYDINTLFGSNEKEYLTARYLTEAFSTEKQILVFSTLKDHSRETLEAIRSTLINLINN</sequence>
<dbReference type="InterPro" id="IPR018788">
    <property type="entry name" value="Proteasome_assmbl_chp_3"/>
</dbReference>
<dbReference type="PANTHER" id="PTHR31051">
    <property type="entry name" value="PROTEASOME ASSEMBLY CHAPERONE 3"/>
    <property type="match status" value="1"/>
</dbReference>
<dbReference type="Pfam" id="PF10178">
    <property type="entry name" value="PAC3"/>
    <property type="match status" value="1"/>
</dbReference>
<organism evidence="1">
    <name type="scientific">Xenopsylla cheopis</name>
    <name type="common">Oriental rat flea</name>
    <name type="synonym">Pulex cheopis</name>
    <dbReference type="NCBI Taxonomy" id="163159"/>
    <lineage>
        <taxon>Eukaryota</taxon>
        <taxon>Metazoa</taxon>
        <taxon>Ecdysozoa</taxon>
        <taxon>Arthropoda</taxon>
        <taxon>Hexapoda</taxon>
        <taxon>Insecta</taxon>
        <taxon>Pterygota</taxon>
        <taxon>Neoptera</taxon>
        <taxon>Endopterygota</taxon>
        <taxon>Siphonaptera</taxon>
        <taxon>Pulicidae</taxon>
        <taxon>Xenopsyllinae</taxon>
        <taxon>Xenopsylla</taxon>
    </lineage>
</organism>
<dbReference type="AlphaFoldDB" id="A0A6M2DEX7"/>
<dbReference type="PANTHER" id="PTHR31051:SF1">
    <property type="entry name" value="PROTEASOME ASSEMBLY CHAPERONE 3"/>
    <property type="match status" value="1"/>
</dbReference>
<proteinExistence type="predicted"/>
<name>A0A6M2DEX7_XENCH</name>
<dbReference type="InterPro" id="IPR053720">
    <property type="entry name" value="Psm_Assembly_Chaperone"/>
</dbReference>
<reference evidence="1" key="1">
    <citation type="submission" date="2020-03" db="EMBL/GenBank/DDBJ databases">
        <title>Transcriptomic Profiling of the Digestive Tract of the Rat Flea, Xenopsylla cheopis, Following Blood Feeding and Infection with Yersinia pestis.</title>
        <authorList>
            <person name="Bland D.M."/>
            <person name="Martens C.A."/>
            <person name="Virtaneva K."/>
            <person name="Kanakabandi K."/>
            <person name="Long D."/>
            <person name="Rosenke R."/>
            <person name="Saturday G.A."/>
            <person name="Hoyt F.H."/>
            <person name="Bruno D.P."/>
            <person name="Ribeiro J.M.C."/>
            <person name="Hinnebusch J."/>
        </authorList>
    </citation>
    <scope>NUCLEOTIDE SEQUENCE</scope>
</reference>
<evidence type="ECO:0000313" key="1">
    <source>
        <dbReference type="EMBL" id="NOV44759.1"/>
    </source>
</evidence>
<accession>A0A6M2DEX7</accession>
<keyword evidence="1" id="KW-0647">Proteasome</keyword>
<dbReference type="GO" id="GO:0043248">
    <property type="term" value="P:proteasome assembly"/>
    <property type="evidence" value="ECO:0007669"/>
    <property type="project" value="InterPro"/>
</dbReference>
<dbReference type="EMBL" id="GIIL01001033">
    <property type="protein sequence ID" value="NOV44759.1"/>
    <property type="molecule type" value="Transcribed_RNA"/>
</dbReference>
<protein>
    <submittedName>
        <fullName evidence="1">Putative proteasome assembly chaperone 3-like trichogramma pretiosum</fullName>
    </submittedName>
</protein>
<dbReference type="GO" id="GO:0000502">
    <property type="term" value="C:proteasome complex"/>
    <property type="evidence" value="ECO:0007669"/>
    <property type="project" value="UniProtKB-KW"/>
</dbReference>